<protein>
    <recommendedName>
        <fullName evidence="3">Centrosomal protein of 85 kDa-like CC4 coiled-coil domain-containing protein</fullName>
    </recommendedName>
</protein>
<dbReference type="Pfam" id="PF24555">
    <property type="entry name" value="CC4_CEP85"/>
    <property type="match status" value="1"/>
</dbReference>
<comment type="caution">
    <text evidence="4">The sequence shown here is derived from an EMBL/GenBank/DDBJ whole genome shotgun (WGS) entry which is preliminary data.</text>
</comment>
<feature type="compositionally biased region" description="Polar residues" evidence="2">
    <location>
        <begin position="166"/>
        <end position="185"/>
    </location>
</feature>
<name>A0A835P369_9PASS</name>
<reference evidence="5" key="3">
    <citation type="submission" date="2022-01" db="EMBL/GenBank/DDBJ databases">
        <authorList>
            <person name="Rubenstein D.R."/>
        </authorList>
    </citation>
    <scope>NUCLEOTIDE SEQUENCE</scope>
    <source>
        <strain evidence="5">SS15</strain>
        <tissue evidence="5">Liver</tissue>
    </source>
</reference>
<evidence type="ECO:0000313" key="4">
    <source>
        <dbReference type="EMBL" id="KAG0137320.1"/>
    </source>
</evidence>
<accession>A0A835P369</accession>
<dbReference type="GO" id="GO:0005813">
    <property type="term" value="C:centrosome"/>
    <property type="evidence" value="ECO:0007669"/>
    <property type="project" value="TreeGrafter"/>
</dbReference>
<dbReference type="EMBL" id="JADDUC020000003">
    <property type="protein sequence ID" value="KAI1240987.1"/>
    <property type="molecule type" value="Genomic_DNA"/>
</dbReference>
<dbReference type="InterPro" id="IPR058190">
    <property type="entry name" value="CC4_CEP85"/>
</dbReference>
<dbReference type="EMBL" id="JADDUC010000001">
    <property type="protein sequence ID" value="KAG0137320.1"/>
    <property type="molecule type" value="Genomic_DNA"/>
</dbReference>
<feature type="domain" description="Centrosomal protein of 85 kDa-like CC4 coiled-coil" evidence="3">
    <location>
        <begin position="608"/>
        <end position="687"/>
    </location>
</feature>
<feature type="region of interest" description="Disordered" evidence="2">
    <location>
        <begin position="1103"/>
        <end position="1125"/>
    </location>
</feature>
<dbReference type="PANTHER" id="PTHR31075">
    <property type="entry name" value="CENTROSOMAL PROTEIN OF 85 KDA"/>
    <property type="match status" value="1"/>
</dbReference>
<reference evidence="4" key="1">
    <citation type="submission" date="2020-10" db="EMBL/GenBank/DDBJ databases">
        <title>Feather gene expression reveals the developmental basis of iridescence in African starlings.</title>
        <authorList>
            <person name="Rubenstein D.R."/>
        </authorList>
    </citation>
    <scope>NUCLEOTIDE SEQUENCE</scope>
    <source>
        <strain evidence="4">SS15</strain>
        <tissue evidence="4">Liver</tissue>
    </source>
</reference>
<feature type="compositionally biased region" description="Low complexity" evidence="2">
    <location>
        <begin position="79"/>
        <end position="96"/>
    </location>
</feature>
<keyword evidence="6" id="KW-1185">Reference proteome</keyword>
<dbReference type="Proteomes" id="UP000618051">
    <property type="component" value="Unassembled WGS sequence"/>
</dbReference>
<feature type="coiled-coil region" evidence="1">
    <location>
        <begin position="436"/>
        <end position="697"/>
    </location>
</feature>
<gene>
    <name evidence="4" type="ORF">IHE44_000167</name>
    <name evidence="5" type="ORF">IHE44_0009443</name>
</gene>
<evidence type="ECO:0000313" key="6">
    <source>
        <dbReference type="Proteomes" id="UP000618051"/>
    </source>
</evidence>
<evidence type="ECO:0000313" key="5">
    <source>
        <dbReference type="EMBL" id="KAI1240987.1"/>
    </source>
</evidence>
<dbReference type="OrthoDB" id="5972981at2759"/>
<dbReference type="InterPro" id="IPR040210">
    <property type="entry name" value="Cep85/Cep85L"/>
</dbReference>
<feature type="region of interest" description="Disordered" evidence="2">
    <location>
        <begin position="165"/>
        <end position="186"/>
    </location>
</feature>
<evidence type="ECO:0000256" key="1">
    <source>
        <dbReference type="SAM" id="Coils"/>
    </source>
</evidence>
<proteinExistence type="predicted"/>
<evidence type="ECO:0000256" key="2">
    <source>
        <dbReference type="SAM" id="MobiDB-lite"/>
    </source>
</evidence>
<sequence length="1294" mass="144786">MGETPLCKRWADFPRHGCQTGRAKPVNWLQSRVSIAFGQSLRSDYSSVGWLPGTESLWQSSTISSSNQNNPVRRHSIASDSGDTGIDHSTSSGTSSFKPSRSLVSIPTAHVMLSSASSSLSKHREAFKSDGSKWSTSFVRSGGGRNQGALDNSLDMKDARPVRKWSSLSKLSSPNNFSQDGSSHSVEYRAGTDKAVPLQLRTNGPSCLHDSMELLKIEDKEMGKKRSSLLDCKYKFETCSKDDFVSDSPSRRHALDLTYSALPESKPTAGGCEAFGQRYATLGQQAVSGAPIQPAVRTQMWLKEQLRANPLDCRPAEEPYGVPAWHMQQLEDFRVAGDQPVQVSPGTSRSSYPAASYQDSSNWESLMKIKEGLLRQKEFVIDRQNQQINNLHQKIRENEIRAQHARLSHLVNCEDPYLTNLQQPQYESTPLQPHISERSASHLEELERKIAAAESKELQLSEIVKQLSNKSSEEKKKMEEKLKTRDRYINSLKKKCQKESEQNKEKQRRIETLEKYLADLPTLDDIEGQSKQLQILEEKNKQLQETIAELEKKLGEARSQCRERELQLASQKKKEKELVTTVQSLQQKVEKCLEDGIRLPMLDTKQLQSENECLKEKNEKASKVIDNQQNQITGLILDMQSMQDKLSQEKLVIQKMTNELEEKERHIEQLNKTLSENQRLVEENACLKEQMRLVEQSRQPVSEKMPVADQLFKEMSHCLFDLKALCSILTQRAQGKEPNLSLLLGIRSLSCSSEESENYHSTETLSKKLLDVCQLRKDIDELRTIMSDRYAQDMGDNCITHLWNQSFGTAMLLQLSVLSFIKGTLQSLHQGIIYSSLPCPSQWCDAGFLPSFTLAAFFCFKLCLVFLGKSKRTRKGRKQTLSSTTCCHSTGSDGTLQSLQQGIICSSFPYPSQLVIWHVTEVTGAGDKKGIMRHLPNTHPSFPSVVCSAGIPVDQALSSWPYVLGLDIKNIISMSEFHGNKGTVQVMELETDCGKPDRCQRRVFLSPTQSACVGVGALSHCWASSLPAWLPGQSSTLGEHQEPAPGPELVTELQCGLSQRLRFPDVSKSCLTLCSPAEMHSQQPGNRHLSCSKSFVLRRPESNAGAWGKSRPAGQPAAGQDGLPHSGAVVVTQHSQPNLHSAELLESFHEIFKLSFHLRKLRTQFLEPPLVTNFFNKWFTGKLKPQSSHLPAKSSLKQYDHVQKIISSFHPSFCSPHRSSSLWGETIKVTAGRELAQAYTALLRALLEEGVLQRAVIDGMIPSAPRHTSLYKPVTIRSLVTLSPTALVPGKQRR</sequence>
<organism evidence="4">
    <name type="scientific">Lamprotornis superbus</name>
    <dbReference type="NCBI Taxonomy" id="245042"/>
    <lineage>
        <taxon>Eukaryota</taxon>
        <taxon>Metazoa</taxon>
        <taxon>Chordata</taxon>
        <taxon>Craniata</taxon>
        <taxon>Vertebrata</taxon>
        <taxon>Euteleostomi</taxon>
        <taxon>Archelosauria</taxon>
        <taxon>Archosauria</taxon>
        <taxon>Dinosauria</taxon>
        <taxon>Saurischia</taxon>
        <taxon>Theropoda</taxon>
        <taxon>Coelurosauria</taxon>
        <taxon>Aves</taxon>
        <taxon>Neognathae</taxon>
        <taxon>Neoaves</taxon>
        <taxon>Telluraves</taxon>
        <taxon>Australaves</taxon>
        <taxon>Passeriformes</taxon>
        <taxon>Sturnidae</taxon>
        <taxon>Lamprotornis</taxon>
    </lineage>
</organism>
<keyword evidence="1" id="KW-0175">Coiled coil</keyword>
<feature type="region of interest" description="Disordered" evidence="2">
    <location>
        <begin position="60"/>
        <end position="101"/>
    </location>
</feature>
<reference evidence="5 6" key="2">
    <citation type="journal article" date="2021" name="J. Hered.">
        <title>Feather Gene Expression Elucidates the Developmental Basis of Plumage Iridescence in African Starlings.</title>
        <authorList>
            <person name="Rubenstein D.R."/>
            <person name="Corvelo A."/>
            <person name="MacManes M.D."/>
            <person name="Maia R."/>
            <person name="Narzisi G."/>
            <person name="Rousaki A."/>
            <person name="Vandenabeele P."/>
            <person name="Shawkey M.D."/>
            <person name="Solomon J."/>
        </authorList>
    </citation>
    <scope>NUCLEOTIDE SEQUENCE [LARGE SCALE GENOMIC DNA]</scope>
    <source>
        <strain evidence="5">SS15</strain>
    </source>
</reference>
<dbReference type="PANTHER" id="PTHR31075:SF2">
    <property type="entry name" value="CENTROSOMAL PROTEIN OF 85 KDA-LIKE"/>
    <property type="match status" value="1"/>
</dbReference>
<evidence type="ECO:0000259" key="3">
    <source>
        <dbReference type="Pfam" id="PF24555"/>
    </source>
</evidence>